<sequence>MDSKNKDTIYTKGFVPKNQTRRKVLCDEIVVNIVTSAPALKNLCSFFTGIKMPTEHTRSIAFLTSGCVVVRTNLPAPWRTKERKRDVGLGVITTLGDGRKRNGILP</sequence>
<dbReference type="EMBL" id="BGPR01019791">
    <property type="protein sequence ID" value="GBN82947.1"/>
    <property type="molecule type" value="Genomic_DNA"/>
</dbReference>
<reference evidence="2 3" key="1">
    <citation type="journal article" date="2019" name="Sci. Rep.">
        <title>Orb-weaving spider Araneus ventricosus genome elucidates the spidroin gene catalogue.</title>
        <authorList>
            <person name="Kono N."/>
            <person name="Nakamura H."/>
            <person name="Ohtoshi R."/>
            <person name="Moran D.A.P."/>
            <person name="Shinohara A."/>
            <person name="Yoshida Y."/>
            <person name="Fujiwara M."/>
            <person name="Mori M."/>
            <person name="Tomita M."/>
            <person name="Arakawa K."/>
        </authorList>
    </citation>
    <scope>NUCLEOTIDE SEQUENCE [LARGE SCALE GENOMIC DNA]</scope>
</reference>
<comment type="caution">
    <text evidence="2">The sequence shown here is derived from an EMBL/GenBank/DDBJ whole genome shotgun (WGS) entry which is preliminary data.</text>
</comment>
<dbReference type="AlphaFoldDB" id="A0A4Y2S4N3"/>
<accession>A0A4Y2S4N3</accession>
<gene>
    <name evidence="1" type="ORF">AVEN_168472_1</name>
    <name evidence="2" type="ORF">AVEN_211043_1</name>
</gene>
<keyword evidence="3" id="KW-1185">Reference proteome</keyword>
<protein>
    <submittedName>
        <fullName evidence="2">Uncharacterized protein</fullName>
    </submittedName>
</protein>
<dbReference type="Proteomes" id="UP000499080">
    <property type="component" value="Unassembled WGS sequence"/>
</dbReference>
<evidence type="ECO:0000313" key="2">
    <source>
        <dbReference type="EMBL" id="GBN82947.1"/>
    </source>
</evidence>
<evidence type="ECO:0000313" key="1">
    <source>
        <dbReference type="EMBL" id="GBN82945.1"/>
    </source>
</evidence>
<organism evidence="2 3">
    <name type="scientific">Araneus ventricosus</name>
    <name type="common">Orbweaver spider</name>
    <name type="synonym">Epeira ventricosa</name>
    <dbReference type="NCBI Taxonomy" id="182803"/>
    <lineage>
        <taxon>Eukaryota</taxon>
        <taxon>Metazoa</taxon>
        <taxon>Ecdysozoa</taxon>
        <taxon>Arthropoda</taxon>
        <taxon>Chelicerata</taxon>
        <taxon>Arachnida</taxon>
        <taxon>Araneae</taxon>
        <taxon>Araneomorphae</taxon>
        <taxon>Entelegynae</taxon>
        <taxon>Araneoidea</taxon>
        <taxon>Araneidae</taxon>
        <taxon>Araneus</taxon>
    </lineage>
</organism>
<name>A0A4Y2S4N3_ARAVE</name>
<proteinExistence type="predicted"/>
<dbReference type="EMBL" id="BGPR01019790">
    <property type="protein sequence ID" value="GBN82945.1"/>
    <property type="molecule type" value="Genomic_DNA"/>
</dbReference>
<evidence type="ECO:0000313" key="3">
    <source>
        <dbReference type="Proteomes" id="UP000499080"/>
    </source>
</evidence>